<evidence type="ECO:0000313" key="2">
    <source>
        <dbReference type="EMBL" id="VAW91329.1"/>
    </source>
</evidence>
<dbReference type="AlphaFoldDB" id="A0A3B0ZZD5"/>
<keyword evidence="1" id="KW-0472">Membrane</keyword>
<accession>A0A3B0ZZD5</accession>
<feature type="transmembrane region" description="Helical" evidence="1">
    <location>
        <begin position="30"/>
        <end position="54"/>
    </location>
</feature>
<keyword evidence="1" id="KW-0812">Transmembrane</keyword>
<reference evidence="2" key="1">
    <citation type="submission" date="2018-06" db="EMBL/GenBank/DDBJ databases">
        <authorList>
            <person name="Zhirakovskaya E."/>
        </authorList>
    </citation>
    <scope>NUCLEOTIDE SEQUENCE</scope>
</reference>
<protein>
    <submittedName>
        <fullName evidence="2">Paraquat-inducible protein A</fullName>
    </submittedName>
</protein>
<keyword evidence="1" id="KW-1133">Transmembrane helix</keyword>
<gene>
    <name evidence="2" type="ORF">MNBD_GAMMA21-332</name>
</gene>
<sequence>MMTMSKFYFIDNSFSIISGVYELYLNEQYLLFLIITAFSIALPLLKVYVLFRVVGNHATEPKTLKRYMHLMHEYGRWAMLDVMVVAVLIVTVKLGAVASIEVHYGLYVFGTAVLLLMLITKWVVHLTAIKT</sequence>
<organism evidence="2">
    <name type="scientific">hydrothermal vent metagenome</name>
    <dbReference type="NCBI Taxonomy" id="652676"/>
    <lineage>
        <taxon>unclassified sequences</taxon>
        <taxon>metagenomes</taxon>
        <taxon>ecological metagenomes</taxon>
    </lineage>
</organism>
<name>A0A3B0ZZD5_9ZZZZ</name>
<feature type="transmembrane region" description="Helical" evidence="1">
    <location>
        <begin position="104"/>
        <end position="124"/>
    </location>
</feature>
<evidence type="ECO:0000256" key="1">
    <source>
        <dbReference type="SAM" id="Phobius"/>
    </source>
</evidence>
<dbReference type="EMBL" id="UOFR01000010">
    <property type="protein sequence ID" value="VAW91329.1"/>
    <property type="molecule type" value="Genomic_DNA"/>
</dbReference>
<dbReference type="Pfam" id="PF04403">
    <property type="entry name" value="PqiA"/>
    <property type="match status" value="1"/>
</dbReference>
<feature type="transmembrane region" description="Helical" evidence="1">
    <location>
        <begin position="74"/>
        <end position="98"/>
    </location>
</feature>
<proteinExistence type="predicted"/>
<dbReference type="InterPro" id="IPR007498">
    <property type="entry name" value="PqiA-like"/>
</dbReference>